<feature type="region of interest" description="Disordered" evidence="1">
    <location>
        <begin position="93"/>
        <end position="119"/>
    </location>
</feature>
<dbReference type="AlphaFoldDB" id="A0A4U6XKV6"/>
<protein>
    <submittedName>
        <fullName evidence="2">Uncharacterized protein</fullName>
    </submittedName>
</protein>
<sequence>MCVTTVARHICAHTTIDNRQCFESKKGGGGLCEKPKEKKVDVLDYCDWESPWGYCLYRNWRRGWACHKCKKPTQRTPRCTCGHAVCRRCSCRKSAQNSSRQEVKGVRARTKDQQADKVK</sequence>
<dbReference type="Proteomes" id="UP000310108">
    <property type="component" value="Unassembled WGS sequence"/>
</dbReference>
<name>A0A4U6XKV6_9PEZI</name>
<evidence type="ECO:0000313" key="3">
    <source>
        <dbReference type="Proteomes" id="UP000310108"/>
    </source>
</evidence>
<reference evidence="2 3" key="1">
    <citation type="journal article" date="2019" name="PLoS ONE">
        <title>Comparative genome analysis indicates high evolutionary potential of pathogenicity genes in Colletotrichum tanaceti.</title>
        <authorList>
            <person name="Lelwala R.V."/>
            <person name="Korhonen P.K."/>
            <person name="Young N.D."/>
            <person name="Scott J.B."/>
            <person name="Ades P.A."/>
            <person name="Gasser R.B."/>
            <person name="Taylor P.W.J."/>
        </authorList>
    </citation>
    <scope>NUCLEOTIDE SEQUENCE [LARGE SCALE GENOMIC DNA]</scope>
    <source>
        <strain evidence="2">BRIP57314</strain>
    </source>
</reference>
<dbReference type="EMBL" id="PJEX01000074">
    <property type="protein sequence ID" value="TKW56249.1"/>
    <property type="molecule type" value="Genomic_DNA"/>
</dbReference>
<evidence type="ECO:0000256" key="1">
    <source>
        <dbReference type="SAM" id="MobiDB-lite"/>
    </source>
</evidence>
<organism evidence="2 3">
    <name type="scientific">Colletotrichum tanaceti</name>
    <dbReference type="NCBI Taxonomy" id="1306861"/>
    <lineage>
        <taxon>Eukaryota</taxon>
        <taxon>Fungi</taxon>
        <taxon>Dikarya</taxon>
        <taxon>Ascomycota</taxon>
        <taxon>Pezizomycotina</taxon>
        <taxon>Sordariomycetes</taxon>
        <taxon>Hypocreomycetidae</taxon>
        <taxon>Glomerellales</taxon>
        <taxon>Glomerellaceae</taxon>
        <taxon>Colletotrichum</taxon>
        <taxon>Colletotrichum destructivum species complex</taxon>
    </lineage>
</organism>
<gene>
    <name evidence="2" type="ORF">CTA1_3754</name>
</gene>
<comment type="caution">
    <text evidence="2">The sequence shown here is derived from an EMBL/GenBank/DDBJ whole genome shotgun (WGS) entry which is preliminary data.</text>
</comment>
<proteinExistence type="predicted"/>
<keyword evidence="3" id="KW-1185">Reference proteome</keyword>
<accession>A0A4U6XKV6</accession>
<evidence type="ECO:0000313" key="2">
    <source>
        <dbReference type="EMBL" id="TKW56249.1"/>
    </source>
</evidence>
<feature type="compositionally biased region" description="Basic and acidic residues" evidence="1">
    <location>
        <begin position="101"/>
        <end position="119"/>
    </location>
</feature>